<dbReference type="RefSeq" id="WP_166050481.1">
    <property type="nucleotide sequence ID" value="NZ_JAAMPJ010000008.1"/>
</dbReference>
<protein>
    <submittedName>
        <fullName evidence="2">NACHT domain-containing protein</fullName>
    </submittedName>
</protein>
<gene>
    <name evidence="2" type="ORF">G7043_27830</name>
</gene>
<reference evidence="2 3" key="1">
    <citation type="submission" date="2020-03" db="EMBL/GenBank/DDBJ databases">
        <title>Isolation and identification of active actinomycetes.</title>
        <authorList>
            <person name="Sun X."/>
        </authorList>
    </citation>
    <scope>NUCLEOTIDE SEQUENCE [LARGE SCALE GENOMIC DNA]</scope>
    <source>
        <strain evidence="2 3">NEAU-D13</strain>
    </source>
</reference>
<feature type="domain" description="NACHT" evidence="1">
    <location>
        <begin position="205"/>
        <end position="326"/>
    </location>
</feature>
<dbReference type="PANTHER" id="PTHR46844">
    <property type="entry name" value="SLR5058 PROTEIN"/>
    <property type="match status" value="1"/>
</dbReference>
<proteinExistence type="predicted"/>
<evidence type="ECO:0000313" key="2">
    <source>
        <dbReference type="EMBL" id="NGY62733.1"/>
    </source>
</evidence>
<dbReference type="PROSITE" id="PS50837">
    <property type="entry name" value="NACHT"/>
    <property type="match status" value="1"/>
</dbReference>
<dbReference type="AlphaFoldDB" id="A0A7C9VSI9"/>
<dbReference type="Proteomes" id="UP000481360">
    <property type="component" value="Unassembled WGS sequence"/>
</dbReference>
<evidence type="ECO:0000313" key="3">
    <source>
        <dbReference type="Proteomes" id="UP000481360"/>
    </source>
</evidence>
<name>A0A7C9VSI9_9PSEU</name>
<keyword evidence="3" id="KW-1185">Reference proteome</keyword>
<sequence length="866" mass="96771">MPSIESAVIRVVVNVSDQLSPRLAGEVELHRPAATTAATEALFVDLPRPDVEALEAYLDSPDFATVVVQKRIGNMMGKAAKDQLREGLRLAGLSSHLLTRVTDVVHDVMVAACQKTAPHFGDPNTKIDQSDLYTAASVNSVMLKRLKSLTRIHAFAARMRGQVAALHSRIRMPHIGVSRSVRYDQLYVEPTLTSPALVRLGAPGERVLVQGDPGAGKSTLAAKFAHDIAVDGSGRVPFLLVLREFATSFDEGGRDLLHYLEKLCQAPYNVKPPRDGVEYLLRTGRAVVILDGLDELVQTELRRRVVSLVEGFAHLHPLVPILVTARRVGYEDAPLSGDLFVPSHIAEFDAEQVSSYVTRWFELDEATSPAERELLSRSFMEDSAQIPELRSNPLLLTLLCAMYSSDRYLPVNLAQVYERCALMLFEQWDSKRGIPLPLRFQGRLRGAVQHLAWRMFTAAESGKPLPRTRIINTLTTYLDTKLDDHDESVAMAEEFLLFCTGRAWILTDVGATASEPQFGFTHRTFLEYFAAEHIARTHRTAADLWATLKPNISQWDVVAQIVLQLYERNVDGGADELLTEALDDGGLAFAARALHHLNPSDRTVRAITIAALERSVHAPPEARANWDAFEGVAEDKPLYDCVFSSSSANLPIVQQTLVNHFDVLISRGDAGTTLLLDTLPHFAPVDEENPWTELLHDLRQRHHANLLELRKSSPWALWAVSDPDALDAIVRSFGARSLYARCNYGTNTYVGAAYSLLRDRYEFPQAAADRLATTIASLPVPWAERELFRRLDWNKELTCDSDSLRMMLSLPYLEIEAFHKRILPVEWLDLGGVPPAVREFLLRWERGEFNLTHQDPPPRPLFPAQR</sequence>
<dbReference type="Gene3D" id="3.40.50.300">
    <property type="entry name" value="P-loop containing nucleotide triphosphate hydrolases"/>
    <property type="match status" value="1"/>
</dbReference>
<dbReference type="CDD" id="cd02019">
    <property type="entry name" value="NK"/>
    <property type="match status" value="1"/>
</dbReference>
<dbReference type="Pfam" id="PF05729">
    <property type="entry name" value="NACHT"/>
    <property type="match status" value="1"/>
</dbReference>
<accession>A0A7C9VSI9</accession>
<dbReference type="PANTHER" id="PTHR46844:SF1">
    <property type="entry name" value="SLR5058 PROTEIN"/>
    <property type="match status" value="1"/>
</dbReference>
<dbReference type="EMBL" id="JAAMPJ010000008">
    <property type="protein sequence ID" value="NGY62733.1"/>
    <property type="molecule type" value="Genomic_DNA"/>
</dbReference>
<dbReference type="InterPro" id="IPR007111">
    <property type="entry name" value="NACHT_NTPase"/>
</dbReference>
<dbReference type="InterPro" id="IPR027417">
    <property type="entry name" value="P-loop_NTPase"/>
</dbReference>
<evidence type="ECO:0000259" key="1">
    <source>
        <dbReference type="PROSITE" id="PS50837"/>
    </source>
</evidence>
<dbReference type="SUPFAM" id="SSF52540">
    <property type="entry name" value="P-loop containing nucleoside triphosphate hydrolases"/>
    <property type="match status" value="1"/>
</dbReference>
<organism evidence="2 3">
    <name type="scientific">Lentzea alba</name>
    <dbReference type="NCBI Taxonomy" id="2714351"/>
    <lineage>
        <taxon>Bacteria</taxon>
        <taxon>Bacillati</taxon>
        <taxon>Actinomycetota</taxon>
        <taxon>Actinomycetes</taxon>
        <taxon>Pseudonocardiales</taxon>
        <taxon>Pseudonocardiaceae</taxon>
        <taxon>Lentzea</taxon>
    </lineage>
</organism>
<dbReference type="SMART" id="SM00382">
    <property type="entry name" value="AAA"/>
    <property type="match status" value="1"/>
</dbReference>
<dbReference type="InterPro" id="IPR003593">
    <property type="entry name" value="AAA+_ATPase"/>
</dbReference>
<comment type="caution">
    <text evidence="2">The sequence shown here is derived from an EMBL/GenBank/DDBJ whole genome shotgun (WGS) entry which is preliminary data.</text>
</comment>